<dbReference type="GO" id="GO:0003677">
    <property type="term" value="F:DNA binding"/>
    <property type="evidence" value="ECO:0007669"/>
    <property type="project" value="InterPro"/>
</dbReference>
<dbReference type="InterPro" id="IPR010749">
    <property type="entry name" value="YfeC-like"/>
</dbReference>
<dbReference type="RefSeq" id="WP_000826514.1">
    <property type="nucleotide sequence ID" value="NC_016856.1"/>
</dbReference>
<dbReference type="AlphaFoldDB" id="A0A0F6B4G3"/>
<dbReference type="InterPro" id="IPR009061">
    <property type="entry name" value="DNA-bd_dom_put_sf"/>
</dbReference>
<dbReference type="SUPFAM" id="SSF46955">
    <property type="entry name" value="Putative DNA-binding domain"/>
    <property type="match status" value="1"/>
</dbReference>
<accession>A0A0F6B4G3</accession>
<dbReference type="InterPro" id="IPR010982">
    <property type="entry name" value="Lambda_DNA-bd_dom_sf"/>
</dbReference>
<protein>
    <submittedName>
        <fullName evidence="1">Negative regulator</fullName>
    </submittedName>
</protein>
<name>A0A0F6B4G3_SALT1</name>
<proteinExistence type="predicted"/>
<gene>
    <name evidence="1" type="primary">yfeD</name>
    <name evidence="1" type="ordered locus">STM14_2968</name>
</gene>
<dbReference type="EMBL" id="CP001363">
    <property type="protein sequence ID" value="ACY89404.1"/>
    <property type="molecule type" value="Genomic_DNA"/>
</dbReference>
<organism evidence="1 2">
    <name type="scientific">Salmonella typhimurium (strain 14028s / SGSC 2262)</name>
    <dbReference type="NCBI Taxonomy" id="588858"/>
    <lineage>
        <taxon>Bacteria</taxon>
        <taxon>Pseudomonadati</taxon>
        <taxon>Pseudomonadota</taxon>
        <taxon>Gammaproteobacteria</taxon>
        <taxon>Enterobacterales</taxon>
        <taxon>Enterobacteriaceae</taxon>
        <taxon>Salmonella</taxon>
    </lineage>
</organism>
<dbReference type="HOGENOM" id="CLU_168146_0_0_6"/>
<reference evidence="1 2" key="1">
    <citation type="journal article" date="2010" name="J. Bacteriol.">
        <title>Short-term signatures of evolutionary change in the Salmonella enterica serovar typhimurium 14028 genome.</title>
        <authorList>
            <person name="Jarvik T."/>
            <person name="Smillie C."/>
            <person name="Groisman E.A."/>
            <person name="Ochman H."/>
        </authorList>
    </citation>
    <scope>NUCLEOTIDE SEQUENCE [LARGE SCALE GENOMIC DNA]</scope>
    <source>
        <strain evidence="2">14028s / SGSC 2262</strain>
    </source>
</reference>
<dbReference type="BioCyc" id="SENT588858:STM14_RS13295-MONOMER"/>
<dbReference type="InterPro" id="IPR001387">
    <property type="entry name" value="Cro/C1-type_HTH"/>
</dbReference>
<dbReference type="CDD" id="cd00093">
    <property type="entry name" value="HTH_XRE"/>
    <property type="match status" value="1"/>
</dbReference>
<dbReference type="KEGG" id="seo:STM14_2968"/>
<sequence>MKRLRSKMTTEELAECLGVARQTVNRWIREQHWKTEKFPGVKGGRARLIHIDASVREFILNIPAFRKLPAFYQAEEAFAEYANAAHSHAYRQIIDAVENMSAQEQEKLALFLSREGIRGFLTRLGINEAD</sequence>
<keyword evidence="2" id="KW-1185">Reference proteome</keyword>
<dbReference type="Gene3D" id="1.10.260.40">
    <property type="entry name" value="lambda repressor-like DNA-binding domains"/>
    <property type="match status" value="1"/>
</dbReference>
<dbReference type="Pfam" id="PF07037">
    <property type="entry name" value="YfeC-like"/>
    <property type="match status" value="1"/>
</dbReference>
<evidence type="ECO:0000313" key="2">
    <source>
        <dbReference type="Proteomes" id="UP000002695"/>
    </source>
</evidence>
<evidence type="ECO:0000313" key="1">
    <source>
        <dbReference type="EMBL" id="ACY89404.1"/>
    </source>
</evidence>
<dbReference type="PATRIC" id="fig|588858.6.peg.2760"/>
<dbReference type="Proteomes" id="UP000002695">
    <property type="component" value="Chromosome"/>
</dbReference>